<name>A0A0A7CM05_9STRA</name>
<evidence type="ECO:0000256" key="2">
    <source>
        <dbReference type="ARBA" id="ARBA00005988"/>
    </source>
</evidence>
<dbReference type="InterPro" id="IPR000834">
    <property type="entry name" value="Peptidase_M14"/>
</dbReference>
<keyword evidence="9" id="KW-0482">Metalloprotease</keyword>
<dbReference type="PRINTS" id="PR00765">
    <property type="entry name" value="CRBOXYPTASEA"/>
</dbReference>
<evidence type="ECO:0000256" key="6">
    <source>
        <dbReference type="ARBA" id="ARBA00022729"/>
    </source>
</evidence>
<feature type="region of interest" description="Disordered" evidence="11">
    <location>
        <begin position="191"/>
        <end position="224"/>
    </location>
</feature>
<comment type="cofactor">
    <cofactor evidence="1">
        <name>Zn(2+)</name>
        <dbReference type="ChEBI" id="CHEBI:29105"/>
    </cofactor>
</comment>
<evidence type="ECO:0000313" key="15">
    <source>
        <dbReference type="EMBL" id="OQR98947.1"/>
    </source>
</evidence>
<evidence type="ECO:0000256" key="11">
    <source>
        <dbReference type="SAM" id="MobiDB-lite"/>
    </source>
</evidence>
<keyword evidence="3 15" id="KW-0121">Carboxypeptidase</keyword>
<protein>
    <submittedName>
        <fullName evidence="15">Carboxypeptidase</fullName>
    </submittedName>
    <submittedName>
        <fullName evidence="14">Secreted protein</fullName>
    </submittedName>
</protein>
<organism evidence="14">
    <name type="scientific">Thraustotheca clavata</name>
    <dbReference type="NCBI Taxonomy" id="74557"/>
    <lineage>
        <taxon>Eukaryota</taxon>
        <taxon>Sar</taxon>
        <taxon>Stramenopiles</taxon>
        <taxon>Oomycota</taxon>
        <taxon>Saprolegniomycetes</taxon>
        <taxon>Saprolegniales</taxon>
        <taxon>Achlyaceae</taxon>
        <taxon>Thraustotheca</taxon>
    </lineage>
</organism>
<feature type="compositionally biased region" description="Low complexity" evidence="11">
    <location>
        <begin position="358"/>
        <end position="373"/>
    </location>
</feature>
<dbReference type="GO" id="GO:0006508">
    <property type="term" value="P:proteolysis"/>
    <property type="evidence" value="ECO:0007669"/>
    <property type="project" value="UniProtKB-KW"/>
</dbReference>
<dbReference type="GO" id="GO:0004181">
    <property type="term" value="F:metallocarboxypeptidase activity"/>
    <property type="evidence" value="ECO:0007669"/>
    <property type="project" value="InterPro"/>
</dbReference>
<evidence type="ECO:0000259" key="13">
    <source>
        <dbReference type="PROSITE" id="PS52035"/>
    </source>
</evidence>
<dbReference type="PANTHER" id="PTHR11705:SF143">
    <property type="entry name" value="SLL0236 PROTEIN"/>
    <property type="match status" value="1"/>
</dbReference>
<feature type="region of interest" description="Disordered" evidence="11">
    <location>
        <begin position="358"/>
        <end position="379"/>
    </location>
</feature>
<dbReference type="SUPFAM" id="SSF53187">
    <property type="entry name" value="Zn-dependent exopeptidases"/>
    <property type="match status" value="1"/>
</dbReference>
<feature type="chain" id="PRO_5002038009" evidence="12">
    <location>
        <begin position="17"/>
        <end position="379"/>
    </location>
</feature>
<evidence type="ECO:0000256" key="3">
    <source>
        <dbReference type="ARBA" id="ARBA00022645"/>
    </source>
</evidence>
<evidence type="ECO:0000256" key="7">
    <source>
        <dbReference type="ARBA" id="ARBA00022801"/>
    </source>
</evidence>
<keyword evidence="4" id="KW-0645">Protease</keyword>
<keyword evidence="6 12" id="KW-0732">Signal</keyword>
<dbReference type="Proteomes" id="UP000243217">
    <property type="component" value="Unassembled WGS sequence"/>
</dbReference>
<sequence length="379" mass="41398">MKAISLLALVTACVSATLPQIPDGVNRTQEQLEAIKDDADVNRKCHTQNTNYIPALQKGNYVANGFHNCFRTDAQIYEFLDALVKLNPDVVTKFPVGTTFKKQTIYGYKIVANPAKPPTQALYLQSLIHAREWITGSSNLYAISALLDDINNGKVKDTLLESYAYYTVPVLNIDGYQLSWTGNRYQRKNANGVDLNRNWPGPYDDPDPPSPSDETYPGPYPWSEPETKTVGTWLTGKKGEIAGLIDLHSNAGSVLVPVGDTTSPLPGDTDDRLKKLGDALASAMGGGYDVGRSYDILGYMVYHGTRDWGFRNLDKPTLTVEMTGVDFVVPADTIRARGKELYQGLQAYGKQCTIYNGGTTPAPTSGTPTMTPTTPKPAC</sequence>
<proteinExistence type="inferred from homology"/>
<evidence type="ECO:0000256" key="9">
    <source>
        <dbReference type="ARBA" id="ARBA00023049"/>
    </source>
</evidence>
<dbReference type="GO" id="GO:0005615">
    <property type="term" value="C:extracellular space"/>
    <property type="evidence" value="ECO:0007669"/>
    <property type="project" value="TreeGrafter"/>
</dbReference>
<evidence type="ECO:0000256" key="4">
    <source>
        <dbReference type="ARBA" id="ARBA00022670"/>
    </source>
</evidence>
<dbReference type="AlphaFoldDB" id="A0A0A7CM05"/>
<evidence type="ECO:0000256" key="1">
    <source>
        <dbReference type="ARBA" id="ARBA00001947"/>
    </source>
</evidence>
<gene>
    <name evidence="15" type="ORF">THRCLA_06615</name>
</gene>
<feature type="active site" description="Proton donor/acceptor" evidence="10">
    <location>
        <position position="321"/>
    </location>
</feature>
<dbReference type="FunFam" id="3.40.630.10:FF:000084">
    <property type="entry name" value="Carboxypeptidase B2"/>
    <property type="match status" value="1"/>
</dbReference>
<feature type="signal peptide" evidence="12">
    <location>
        <begin position="1"/>
        <end position="16"/>
    </location>
</feature>
<dbReference type="EMBL" id="KM038135">
    <property type="protein sequence ID" value="AIG55596.1"/>
    <property type="molecule type" value="Genomic_DNA"/>
</dbReference>
<keyword evidence="8" id="KW-0862">Zinc</keyword>
<dbReference type="STRING" id="74557.A0A0A7CM05"/>
<dbReference type="SMART" id="SM00631">
    <property type="entry name" value="Zn_pept"/>
    <property type="match status" value="1"/>
</dbReference>
<dbReference type="Gene3D" id="3.40.630.10">
    <property type="entry name" value="Zn peptidases"/>
    <property type="match status" value="1"/>
</dbReference>
<evidence type="ECO:0000313" key="14">
    <source>
        <dbReference type="EMBL" id="AIG55596.1"/>
    </source>
</evidence>
<evidence type="ECO:0000313" key="16">
    <source>
        <dbReference type="Proteomes" id="UP000243217"/>
    </source>
</evidence>
<dbReference type="PANTHER" id="PTHR11705">
    <property type="entry name" value="PROTEASE FAMILY M14 CARBOXYPEPTIDASE A,B"/>
    <property type="match status" value="1"/>
</dbReference>
<evidence type="ECO:0000256" key="5">
    <source>
        <dbReference type="ARBA" id="ARBA00022723"/>
    </source>
</evidence>
<evidence type="ECO:0000256" key="12">
    <source>
        <dbReference type="SAM" id="SignalP"/>
    </source>
</evidence>
<accession>A0A0A7CM05</accession>
<feature type="domain" description="Peptidase M14" evidence="13">
    <location>
        <begin position="65"/>
        <end position="352"/>
    </location>
</feature>
<dbReference type="GO" id="GO:0008270">
    <property type="term" value="F:zinc ion binding"/>
    <property type="evidence" value="ECO:0007669"/>
    <property type="project" value="InterPro"/>
</dbReference>
<evidence type="ECO:0000256" key="8">
    <source>
        <dbReference type="ARBA" id="ARBA00022833"/>
    </source>
</evidence>
<reference evidence="14 16" key="1">
    <citation type="journal article" date="2014" name="Genome Biol. Evol.">
        <title>The secreted proteins of Achlya hypogyna and Thraustotheca clavata identify the ancestral oomycete secretome and reveal gene acquisitions by horizontal gene transfer.</title>
        <authorList>
            <person name="Misner I."/>
            <person name="Blouin N."/>
            <person name="Leonard G."/>
            <person name="Richards T.A."/>
            <person name="Lane C.E."/>
        </authorList>
    </citation>
    <scope>NUCLEOTIDE SEQUENCE</scope>
    <source>
        <strain evidence="14 16">ATCC 34112</strain>
    </source>
</reference>
<dbReference type="PROSITE" id="PS52035">
    <property type="entry name" value="PEPTIDASE_M14"/>
    <property type="match status" value="1"/>
</dbReference>
<dbReference type="Pfam" id="PF00246">
    <property type="entry name" value="Peptidase_M14"/>
    <property type="match status" value="1"/>
</dbReference>
<comment type="similarity">
    <text evidence="2 10">Belongs to the peptidase M14 family.</text>
</comment>
<dbReference type="EMBL" id="JNBS01001829">
    <property type="protein sequence ID" value="OQR98947.1"/>
    <property type="molecule type" value="Genomic_DNA"/>
</dbReference>
<evidence type="ECO:0000256" key="10">
    <source>
        <dbReference type="PROSITE-ProRule" id="PRU01379"/>
    </source>
</evidence>
<keyword evidence="7" id="KW-0378">Hydrolase</keyword>
<keyword evidence="16" id="KW-1185">Reference proteome</keyword>
<keyword evidence="5" id="KW-0479">Metal-binding</keyword>
<dbReference type="OrthoDB" id="3626597at2759"/>